<protein>
    <submittedName>
        <fullName evidence="1">Uncharacterized protein</fullName>
    </submittedName>
</protein>
<dbReference type="AlphaFoldDB" id="F5XEQ5"/>
<name>F5XEQ5_MICPN</name>
<organism evidence="1 2">
    <name type="scientific">Microlunatus phosphovorus (strain ATCC 700054 / DSM 10555 / JCM 9379 / NBRC 101784 / NCIMB 13414 / VKM Ac-1990 / NM-1)</name>
    <dbReference type="NCBI Taxonomy" id="1032480"/>
    <lineage>
        <taxon>Bacteria</taxon>
        <taxon>Bacillati</taxon>
        <taxon>Actinomycetota</taxon>
        <taxon>Actinomycetes</taxon>
        <taxon>Propionibacteriales</taxon>
        <taxon>Propionibacteriaceae</taxon>
        <taxon>Microlunatus</taxon>
    </lineage>
</organism>
<reference evidence="1 2" key="1">
    <citation type="submission" date="2011-05" db="EMBL/GenBank/DDBJ databases">
        <title>Whole genome sequence of Microlunatus phosphovorus NM-1.</title>
        <authorList>
            <person name="Hosoyama A."/>
            <person name="Sasaki K."/>
            <person name="Harada T."/>
            <person name="Igarashi R."/>
            <person name="Kawakoshi A."/>
            <person name="Sasagawa M."/>
            <person name="Fukada J."/>
            <person name="Nakamura S."/>
            <person name="Katano Y."/>
            <person name="Hanada S."/>
            <person name="Kamagata Y."/>
            <person name="Nakamura N."/>
            <person name="Yamazaki S."/>
            <person name="Fujita N."/>
        </authorList>
    </citation>
    <scope>NUCLEOTIDE SEQUENCE [LARGE SCALE GENOMIC DNA]</scope>
    <source>
        <strain evidence="2">ATCC 700054 / DSM 10555 / JCM 9379 / NBRC 101784 / NCIMB 13414 / VKM Ac-1990 / NM-1</strain>
    </source>
</reference>
<evidence type="ECO:0000313" key="1">
    <source>
        <dbReference type="EMBL" id="BAK35271.1"/>
    </source>
</evidence>
<gene>
    <name evidence="1" type="ordered locus">MLP_22570</name>
</gene>
<accession>F5XEQ5</accession>
<proteinExistence type="predicted"/>
<dbReference type="KEGG" id="mph:MLP_22570"/>
<evidence type="ECO:0000313" key="2">
    <source>
        <dbReference type="Proteomes" id="UP000007947"/>
    </source>
</evidence>
<dbReference type="Proteomes" id="UP000007947">
    <property type="component" value="Chromosome"/>
</dbReference>
<dbReference type="EMBL" id="AP012204">
    <property type="protein sequence ID" value="BAK35271.1"/>
    <property type="molecule type" value="Genomic_DNA"/>
</dbReference>
<dbReference type="HOGENOM" id="CLU_1007666_0_0_11"/>
<sequence length="276" mass="30836">MQAEAEAKNLVGDLNFDGREEEQHEAPLARYVFSLALKQVKGPIEKAIEDIFTVARLNKTDRNAAAQVEEFKGFTMLLTSGTDFKDPMSSRPAHGKATYAEVKIATGSFDTAPAVWDTVIDPEQTIEMFETNWASVKDQATKIAPTIVHEFTHFALERVYGNNSAPYPELTPALDDSAFERRVALVRKTKEAVKEFSTTKDDQFIAGIQGRFLLYEEGEEQQKEICSHLMEIAHKRGMPYLEKTFPQGKALLDIALNDIQKSNNGNSNSREKSAVS</sequence>
<keyword evidence="2" id="KW-1185">Reference proteome</keyword>